<dbReference type="KEGG" id="aplc:110984160"/>
<dbReference type="OMA" id="FCIYCDD"/>
<comment type="pathway">
    <text evidence="1">Amine and polyamine biosynthesis; ectoine biosynthesis; L-ectoine from L-aspartate 4-semialdehyde: step 3/3.</text>
</comment>
<sequence>MKVIHSVDLPEVTLPNSALTGVQLTDYKDYDKFSTYEARIPAKSTVPLRSPESENSVHIYYCISGKGTCGESGDQRDVSPDTVVALSFDMTFELTVSAESDMRLFVVYYPDAKMGYRSLAVVRGLSEIVGTDRDINWLSGRSRRYLIKQDGFPVSIYNTWVYPKTSTRLHYENHIESAYFLAGKLTYQWQDTSGEWVHANAKTDCNNGTNYLMNMHDCHVLKNHDEDAYCICIFDPVLIGAEEYQPTKGVFLGYKT</sequence>
<dbReference type="GO" id="GO:0019491">
    <property type="term" value="P:ectoine biosynthetic process"/>
    <property type="evidence" value="ECO:0007669"/>
    <property type="project" value="UniProtKB-UniPathway"/>
</dbReference>
<evidence type="ECO:0000256" key="2">
    <source>
        <dbReference type="ARBA" id="ARBA00009637"/>
    </source>
</evidence>
<dbReference type="SUPFAM" id="SSF51182">
    <property type="entry name" value="RmlC-like cupins"/>
    <property type="match status" value="2"/>
</dbReference>
<dbReference type="UniPathway" id="UPA00067">
    <property type="reaction ID" value="UER00123"/>
</dbReference>
<dbReference type="Gene3D" id="2.60.120.10">
    <property type="entry name" value="Jelly Rolls"/>
    <property type="match status" value="2"/>
</dbReference>
<dbReference type="EC" id="4.2.1.108" evidence="3"/>
<comment type="similarity">
    <text evidence="2">Belongs to the ectoine synthase family.</text>
</comment>
<proteinExistence type="inferred from homology"/>
<dbReference type="Proteomes" id="UP000694845">
    <property type="component" value="Unplaced"/>
</dbReference>
<name>A0A8B7Z269_ACAPL</name>
<dbReference type="InterPro" id="IPR010462">
    <property type="entry name" value="Ectoine_synth"/>
</dbReference>
<dbReference type="AlphaFoldDB" id="A0A8B7Z269"/>
<evidence type="ECO:0000256" key="3">
    <source>
        <dbReference type="ARBA" id="ARBA00013192"/>
    </source>
</evidence>
<accession>A0A8B7Z269</accession>
<dbReference type="InterPro" id="IPR014710">
    <property type="entry name" value="RmlC-like_jellyroll"/>
</dbReference>
<evidence type="ECO:0000256" key="7">
    <source>
        <dbReference type="ARBA" id="ARBA00048714"/>
    </source>
</evidence>
<evidence type="ECO:0000313" key="8">
    <source>
        <dbReference type="Proteomes" id="UP000694845"/>
    </source>
</evidence>
<organism evidence="8 9">
    <name type="scientific">Acanthaster planci</name>
    <name type="common">Crown-of-thorns starfish</name>
    <dbReference type="NCBI Taxonomy" id="133434"/>
    <lineage>
        <taxon>Eukaryota</taxon>
        <taxon>Metazoa</taxon>
        <taxon>Echinodermata</taxon>
        <taxon>Eleutherozoa</taxon>
        <taxon>Asterozoa</taxon>
        <taxon>Asteroidea</taxon>
        <taxon>Valvatacea</taxon>
        <taxon>Valvatida</taxon>
        <taxon>Acanthasteridae</taxon>
        <taxon>Acanthaster</taxon>
    </lineage>
</organism>
<comment type="catalytic activity">
    <reaction evidence="7">
        <text>(2S)-4-acetamido-2-aminobutanoate = L-ectoine + H2O</text>
        <dbReference type="Rhea" id="RHEA:17281"/>
        <dbReference type="ChEBI" id="CHEBI:15377"/>
        <dbReference type="ChEBI" id="CHEBI:58515"/>
        <dbReference type="ChEBI" id="CHEBI:58929"/>
        <dbReference type="EC" id="4.2.1.108"/>
    </reaction>
</comment>
<dbReference type="PANTHER" id="PTHR39289:SF1">
    <property type="entry name" value="L-ECTOINE SYNTHASE"/>
    <property type="match status" value="1"/>
</dbReference>
<dbReference type="PANTHER" id="PTHR39289">
    <property type="match status" value="1"/>
</dbReference>
<dbReference type="GO" id="GO:0033990">
    <property type="term" value="F:ectoine synthase activity"/>
    <property type="evidence" value="ECO:0007669"/>
    <property type="project" value="UniProtKB-EC"/>
</dbReference>
<dbReference type="OrthoDB" id="9981529at2759"/>
<keyword evidence="5" id="KW-0456">Lyase</keyword>
<dbReference type="InterPro" id="IPR011051">
    <property type="entry name" value="RmlC_Cupin_sf"/>
</dbReference>
<evidence type="ECO:0000313" key="9">
    <source>
        <dbReference type="RefSeq" id="XP_022099709.1"/>
    </source>
</evidence>
<evidence type="ECO:0000256" key="6">
    <source>
        <dbReference type="ARBA" id="ARBA00033271"/>
    </source>
</evidence>
<keyword evidence="8" id="KW-1185">Reference proteome</keyword>
<evidence type="ECO:0000256" key="1">
    <source>
        <dbReference type="ARBA" id="ARBA00005181"/>
    </source>
</evidence>
<reference evidence="9" key="1">
    <citation type="submission" date="2025-08" db="UniProtKB">
        <authorList>
            <consortium name="RefSeq"/>
        </authorList>
    </citation>
    <scope>IDENTIFICATION</scope>
</reference>
<evidence type="ECO:0000256" key="4">
    <source>
        <dbReference type="ARBA" id="ARBA00019707"/>
    </source>
</evidence>
<protein>
    <recommendedName>
        <fullName evidence="4">L-ectoine synthase</fullName>
        <ecNumber evidence="3">4.2.1.108</ecNumber>
    </recommendedName>
    <alternativeName>
        <fullName evidence="6">N-acetyldiaminobutyrate dehydratase</fullName>
    </alternativeName>
</protein>
<gene>
    <name evidence="9" type="primary">LOC110984160</name>
</gene>
<dbReference type="Pfam" id="PF06339">
    <property type="entry name" value="Ectoine_synth"/>
    <property type="match status" value="1"/>
</dbReference>
<evidence type="ECO:0000256" key="5">
    <source>
        <dbReference type="ARBA" id="ARBA00023239"/>
    </source>
</evidence>
<dbReference type="GeneID" id="110984160"/>
<dbReference type="RefSeq" id="XP_022099709.1">
    <property type="nucleotide sequence ID" value="XM_022244017.1"/>
</dbReference>